<dbReference type="Proteomes" id="UP001515683">
    <property type="component" value="Unassembled WGS sequence"/>
</dbReference>
<feature type="transmembrane region" description="Helical" evidence="1">
    <location>
        <begin position="12"/>
        <end position="30"/>
    </location>
</feature>
<evidence type="ECO:0000256" key="1">
    <source>
        <dbReference type="SAM" id="Phobius"/>
    </source>
</evidence>
<protein>
    <submittedName>
        <fullName evidence="2">DUF2946 domain-containing protein</fullName>
    </submittedName>
</protein>
<keyword evidence="3" id="KW-1185">Reference proteome</keyword>
<dbReference type="Pfam" id="PF11162">
    <property type="entry name" value="DUF2946"/>
    <property type="match status" value="1"/>
</dbReference>
<keyword evidence="1" id="KW-0472">Membrane</keyword>
<sequence>MKLFIPRLQQKITASIAILAVLLLFIAPVVSTSLMEHTAHTRENASMADMPGMNMAAMPDHEMQDHAEMGVVCGYCDLLIHVPLMLWAFVPLLWLVLCLARWLPPLLSTPLLAVHPDFEHRPRGPPKAVFIIAS</sequence>
<evidence type="ECO:0000313" key="2">
    <source>
        <dbReference type="EMBL" id="NIF23761.1"/>
    </source>
</evidence>
<gene>
    <name evidence="2" type="ORF">F3J40_19460</name>
</gene>
<keyword evidence="1" id="KW-1133">Transmembrane helix</keyword>
<feature type="transmembrane region" description="Helical" evidence="1">
    <location>
        <begin position="84"/>
        <end position="103"/>
    </location>
</feature>
<dbReference type="InterPro" id="IPR021333">
    <property type="entry name" value="DUF2946"/>
</dbReference>
<proteinExistence type="predicted"/>
<organism evidence="2 3">
    <name type="scientific">Candidatus Pantoea multigeneris</name>
    <dbReference type="NCBI Taxonomy" id="2608357"/>
    <lineage>
        <taxon>Bacteria</taxon>
        <taxon>Pseudomonadati</taxon>
        <taxon>Pseudomonadota</taxon>
        <taxon>Gammaproteobacteria</taxon>
        <taxon>Enterobacterales</taxon>
        <taxon>Erwiniaceae</taxon>
        <taxon>Pantoea</taxon>
    </lineage>
</organism>
<keyword evidence="1" id="KW-0812">Transmembrane</keyword>
<dbReference type="RefSeq" id="WP_167017277.1">
    <property type="nucleotide sequence ID" value="NZ_VWXF01000010.1"/>
</dbReference>
<comment type="caution">
    <text evidence="2">The sequence shown here is derived from an EMBL/GenBank/DDBJ whole genome shotgun (WGS) entry which is preliminary data.</text>
</comment>
<reference evidence="2 3" key="1">
    <citation type="journal article" date="2019" name="bioRxiv">
        <title>Bacteria contribute to plant secondary compound degradation in a generalist herbivore system.</title>
        <authorList>
            <person name="Francoeur C.B."/>
            <person name="Khadempour L."/>
            <person name="Moreira-Soto R.D."/>
            <person name="Gotting K."/>
            <person name="Book A.J."/>
            <person name="Pinto-Tomas A.A."/>
            <person name="Keefover-Ring K."/>
            <person name="Currie C.R."/>
        </authorList>
    </citation>
    <scope>NUCLEOTIDE SEQUENCE [LARGE SCALE GENOMIC DNA]</scope>
    <source>
        <strain evidence="2">Acro-835</strain>
    </source>
</reference>
<accession>A0ABX0REI5</accession>
<dbReference type="EMBL" id="VWXF01000010">
    <property type="protein sequence ID" value="NIF23761.1"/>
    <property type="molecule type" value="Genomic_DNA"/>
</dbReference>
<evidence type="ECO:0000313" key="3">
    <source>
        <dbReference type="Proteomes" id="UP001515683"/>
    </source>
</evidence>
<name>A0ABX0REI5_9GAMM</name>